<dbReference type="OrthoDB" id="1819208at2"/>
<dbReference type="GO" id="GO:0016020">
    <property type="term" value="C:membrane"/>
    <property type="evidence" value="ECO:0007669"/>
    <property type="project" value="UniProtKB-SubCell"/>
</dbReference>
<dbReference type="Gene3D" id="3.30.700.10">
    <property type="entry name" value="Glycoprotein, Type 4 Pilin"/>
    <property type="match status" value="1"/>
</dbReference>
<gene>
    <name evidence="7" type="ORF">JCM21531_1435</name>
</gene>
<evidence type="ECO:0000313" key="8">
    <source>
        <dbReference type="Proteomes" id="UP000019109"/>
    </source>
</evidence>
<organism evidence="7 8">
    <name type="scientific">Acetivibrio straminisolvens JCM 21531</name>
    <dbReference type="NCBI Taxonomy" id="1294263"/>
    <lineage>
        <taxon>Bacteria</taxon>
        <taxon>Bacillati</taxon>
        <taxon>Bacillota</taxon>
        <taxon>Clostridia</taxon>
        <taxon>Eubacteriales</taxon>
        <taxon>Oscillospiraceae</taxon>
        <taxon>Acetivibrio</taxon>
    </lineage>
</organism>
<evidence type="ECO:0000256" key="3">
    <source>
        <dbReference type="ARBA" id="ARBA00022692"/>
    </source>
</evidence>
<dbReference type="PANTHER" id="PTHR30093:SF44">
    <property type="entry name" value="TYPE II SECRETION SYSTEM CORE PROTEIN G"/>
    <property type="match status" value="1"/>
</dbReference>
<dbReference type="NCBIfam" id="TIGR02532">
    <property type="entry name" value="IV_pilin_GFxxxE"/>
    <property type="match status" value="1"/>
</dbReference>
<keyword evidence="2" id="KW-0488">Methylation</keyword>
<evidence type="ECO:0000256" key="1">
    <source>
        <dbReference type="ARBA" id="ARBA00004167"/>
    </source>
</evidence>
<evidence type="ECO:0000256" key="5">
    <source>
        <dbReference type="ARBA" id="ARBA00023136"/>
    </source>
</evidence>
<dbReference type="AlphaFoldDB" id="W4V3K2"/>
<dbReference type="PANTHER" id="PTHR30093">
    <property type="entry name" value="GENERAL SECRETION PATHWAY PROTEIN G"/>
    <property type="match status" value="1"/>
</dbReference>
<keyword evidence="4 6" id="KW-1133">Transmembrane helix</keyword>
<dbReference type="PROSITE" id="PS00409">
    <property type="entry name" value="PROKAR_NTER_METHYL"/>
    <property type="match status" value="1"/>
</dbReference>
<dbReference type="InterPro" id="IPR045584">
    <property type="entry name" value="Pilin-like"/>
</dbReference>
<reference evidence="7" key="1">
    <citation type="journal article" date="2014" name="Genome Announc.">
        <title>Draft Genome Sequence of Clostridium straminisolvens Strain JCM 21531T, Isolated from a Cellulose-Degrading Bacterial Community.</title>
        <authorList>
            <person name="Yuki M."/>
            <person name="Oshima K."/>
            <person name="Suda W."/>
            <person name="Sakamoto M."/>
            <person name="Kitamura K."/>
            <person name="Iida T."/>
            <person name="Hattori M."/>
            <person name="Ohkuma M."/>
        </authorList>
    </citation>
    <scope>NUCLEOTIDE SEQUENCE [LARGE SCALE GENOMIC DNA]</scope>
    <source>
        <strain evidence="7">JCM 21531</strain>
    </source>
</reference>
<evidence type="ECO:0000256" key="6">
    <source>
        <dbReference type="SAM" id="Phobius"/>
    </source>
</evidence>
<dbReference type="RefSeq" id="WP_038287964.1">
    <property type="nucleotide sequence ID" value="NZ_BAVR01000013.1"/>
</dbReference>
<dbReference type="EMBL" id="BAVR01000013">
    <property type="protein sequence ID" value="GAE88020.1"/>
    <property type="molecule type" value="Genomic_DNA"/>
</dbReference>
<keyword evidence="8" id="KW-1185">Reference proteome</keyword>
<comment type="caution">
    <text evidence="7">The sequence shown here is derived from an EMBL/GenBank/DDBJ whole genome shotgun (WGS) entry which is preliminary data.</text>
</comment>
<evidence type="ECO:0000256" key="4">
    <source>
        <dbReference type="ARBA" id="ARBA00022989"/>
    </source>
</evidence>
<dbReference type="SUPFAM" id="SSF54523">
    <property type="entry name" value="Pili subunits"/>
    <property type="match status" value="1"/>
</dbReference>
<dbReference type="Proteomes" id="UP000019109">
    <property type="component" value="Unassembled WGS sequence"/>
</dbReference>
<dbReference type="STRING" id="1294263.JCM21531_1435"/>
<name>W4V3K2_9FIRM</name>
<keyword evidence="5 6" id="KW-0472">Membrane</keyword>
<proteinExistence type="predicted"/>
<accession>W4V3K2</accession>
<protein>
    <submittedName>
        <fullName evidence="7">Type IV pilin PilA</fullName>
    </submittedName>
</protein>
<sequence>MKKMLKNQKGFSLVELLIVIAIMGVLAAVAFSMFAGVLSNSKRRADERTADQIAKALTAYMVDSGDSELKAFSSKDSKIIITELQKEIKYTPTGSTTEKSYGPYLTPKEGSDASYDNFAPQYDKHKGYSITYYPRLLKADVEAVEDTPTVASGESSGESSGE</sequence>
<keyword evidence="3 6" id="KW-0812">Transmembrane</keyword>
<evidence type="ECO:0000256" key="2">
    <source>
        <dbReference type="ARBA" id="ARBA00022481"/>
    </source>
</evidence>
<dbReference type="InterPro" id="IPR012902">
    <property type="entry name" value="N_methyl_site"/>
</dbReference>
<evidence type="ECO:0000313" key="7">
    <source>
        <dbReference type="EMBL" id="GAE88020.1"/>
    </source>
</evidence>
<feature type="transmembrane region" description="Helical" evidence="6">
    <location>
        <begin position="12"/>
        <end position="38"/>
    </location>
</feature>
<dbReference type="Pfam" id="PF07963">
    <property type="entry name" value="N_methyl"/>
    <property type="match status" value="1"/>
</dbReference>
<comment type="subcellular location">
    <subcellularLocation>
        <location evidence="1">Membrane</location>
        <topology evidence="1">Single-pass membrane protein</topology>
    </subcellularLocation>
</comment>